<name>A0A8S1ENB0_9PELO</name>
<reference evidence="2 3" key="1">
    <citation type="submission" date="2020-04" db="EMBL/GenBank/DDBJ databases">
        <authorList>
            <person name="Laetsch R D."/>
            <person name="Stevens L."/>
            <person name="Kumar S."/>
            <person name="Blaxter L. M."/>
        </authorList>
    </citation>
    <scope>NUCLEOTIDE SEQUENCE [LARGE SCALE GENOMIC DNA]</scope>
</reference>
<feature type="region of interest" description="Disordered" evidence="1">
    <location>
        <begin position="122"/>
        <end position="147"/>
    </location>
</feature>
<feature type="compositionally biased region" description="Low complexity" evidence="1">
    <location>
        <begin position="9"/>
        <end position="19"/>
    </location>
</feature>
<accession>A0A8S1ENB0</accession>
<dbReference type="EMBL" id="CADEPM010000002">
    <property type="protein sequence ID" value="CAB3400842.1"/>
    <property type="molecule type" value="Genomic_DNA"/>
</dbReference>
<keyword evidence="3" id="KW-1185">Reference proteome</keyword>
<gene>
    <name evidence="2" type="ORF">CBOVIS_LOCUS3689</name>
</gene>
<sequence>MSESPNLPAPTDQADAQAPLGPDIWEPYIDQVNDRDSWKYYDLEHPQYVELGVIQPINAENNVNHNLVPPEREAHDLYELFDSHRSTDCDVAALYREAFVLAEDINDPNLEVSFDLCAPKRKRTEETDDEDDNGDNNEKKPRVEELQSSSAELYLKIAPVIEQHRFFQAE</sequence>
<evidence type="ECO:0000256" key="1">
    <source>
        <dbReference type="SAM" id="MobiDB-lite"/>
    </source>
</evidence>
<comment type="caution">
    <text evidence="2">The sequence shown here is derived from an EMBL/GenBank/DDBJ whole genome shotgun (WGS) entry which is preliminary data.</text>
</comment>
<feature type="region of interest" description="Disordered" evidence="1">
    <location>
        <begin position="1"/>
        <end position="22"/>
    </location>
</feature>
<protein>
    <submittedName>
        <fullName evidence="2">Uncharacterized protein</fullName>
    </submittedName>
</protein>
<feature type="compositionally biased region" description="Basic and acidic residues" evidence="1">
    <location>
        <begin position="136"/>
        <end position="145"/>
    </location>
</feature>
<proteinExistence type="predicted"/>
<evidence type="ECO:0000313" key="3">
    <source>
        <dbReference type="Proteomes" id="UP000494206"/>
    </source>
</evidence>
<dbReference type="Proteomes" id="UP000494206">
    <property type="component" value="Unassembled WGS sequence"/>
</dbReference>
<evidence type="ECO:0000313" key="2">
    <source>
        <dbReference type="EMBL" id="CAB3400842.1"/>
    </source>
</evidence>
<dbReference type="AlphaFoldDB" id="A0A8S1ENB0"/>
<feature type="compositionally biased region" description="Acidic residues" evidence="1">
    <location>
        <begin position="126"/>
        <end position="135"/>
    </location>
</feature>
<organism evidence="2 3">
    <name type="scientific">Caenorhabditis bovis</name>
    <dbReference type="NCBI Taxonomy" id="2654633"/>
    <lineage>
        <taxon>Eukaryota</taxon>
        <taxon>Metazoa</taxon>
        <taxon>Ecdysozoa</taxon>
        <taxon>Nematoda</taxon>
        <taxon>Chromadorea</taxon>
        <taxon>Rhabditida</taxon>
        <taxon>Rhabditina</taxon>
        <taxon>Rhabditomorpha</taxon>
        <taxon>Rhabditoidea</taxon>
        <taxon>Rhabditidae</taxon>
        <taxon>Peloderinae</taxon>
        <taxon>Caenorhabditis</taxon>
    </lineage>
</organism>